<keyword evidence="9" id="KW-1133">Transmembrane helix</keyword>
<dbReference type="RefSeq" id="XP_070917769.1">
    <property type="nucleotide sequence ID" value="XM_071061668.1"/>
</dbReference>
<dbReference type="PANTHER" id="PTHR46300">
    <property type="entry name" value="P450, PUTATIVE (EUROFUNG)-RELATED-RELATED"/>
    <property type="match status" value="1"/>
</dbReference>
<name>A0ABQ0GE42_9PEZI</name>
<gene>
    <name evidence="10" type="ORF">MFIFM68171_06248</name>
</gene>
<organism evidence="10 11">
    <name type="scientific">Madurella fahalii</name>
    <dbReference type="NCBI Taxonomy" id="1157608"/>
    <lineage>
        <taxon>Eukaryota</taxon>
        <taxon>Fungi</taxon>
        <taxon>Dikarya</taxon>
        <taxon>Ascomycota</taxon>
        <taxon>Pezizomycotina</taxon>
        <taxon>Sordariomycetes</taxon>
        <taxon>Sordariomycetidae</taxon>
        <taxon>Sordariales</taxon>
        <taxon>Sordariales incertae sedis</taxon>
        <taxon>Madurella</taxon>
    </lineage>
</organism>
<dbReference type="Gene3D" id="1.10.630.10">
    <property type="entry name" value="Cytochrome P450"/>
    <property type="match status" value="1"/>
</dbReference>
<dbReference type="CDD" id="cd11065">
    <property type="entry name" value="CYP64-like"/>
    <property type="match status" value="1"/>
</dbReference>
<reference evidence="10 11" key="1">
    <citation type="submission" date="2024-09" db="EMBL/GenBank/DDBJ databases">
        <title>Itraconazole resistance in Madurella fahalii resulting from another homologue of gene encoding cytochrome P450 14-alpha sterol demethylase (CYP51).</title>
        <authorList>
            <person name="Yoshioka I."/>
            <person name="Fahal A.H."/>
            <person name="Kaneko S."/>
            <person name="Yaguchi T."/>
        </authorList>
    </citation>
    <scope>NUCLEOTIDE SEQUENCE [LARGE SCALE GENOMIC DNA]</scope>
    <source>
        <strain evidence="10 11">IFM 68171</strain>
    </source>
</reference>
<evidence type="ECO:0000256" key="8">
    <source>
        <dbReference type="RuleBase" id="RU000461"/>
    </source>
</evidence>
<evidence type="ECO:0000256" key="1">
    <source>
        <dbReference type="ARBA" id="ARBA00001971"/>
    </source>
</evidence>
<evidence type="ECO:0000256" key="2">
    <source>
        <dbReference type="ARBA" id="ARBA00010617"/>
    </source>
</evidence>
<keyword evidence="9" id="KW-0472">Membrane</keyword>
<keyword evidence="11" id="KW-1185">Reference proteome</keyword>
<evidence type="ECO:0000256" key="5">
    <source>
        <dbReference type="ARBA" id="ARBA00023002"/>
    </source>
</evidence>
<feature type="transmembrane region" description="Helical" evidence="9">
    <location>
        <begin position="6"/>
        <end position="22"/>
    </location>
</feature>
<dbReference type="PANTHER" id="PTHR46300:SF7">
    <property type="entry name" value="P450, PUTATIVE (EUROFUNG)-RELATED"/>
    <property type="match status" value="1"/>
</dbReference>
<evidence type="ECO:0000256" key="4">
    <source>
        <dbReference type="ARBA" id="ARBA00022723"/>
    </source>
</evidence>
<comment type="caution">
    <text evidence="10">The sequence shown here is derived from an EMBL/GenBank/DDBJ whole genome shotgun (WGS) entry which is preliminary data.</text>
</comment>
<evidence type="ECO:0000256" key="9">
    <source>
        <dbReference type="SAM" id="Phobius"/>
    </source>
</evidence>
<dbReference type="PROSITE" id="PS00086">
    <property type="entry name" value="CYTOCHROME_P450"/>
    <property type="match status" value="1"/>
</dbReference>
<evidence type="ECO:0000313" key="11">
    <source>
        <dbReference type="Proteomes" id="UP001628179"/>
    </source>
</evidence>
<evidence type="ECO:0000313" key="10">
    <source>
        <dbReference type="EMBL" id="GAB1316038.1"/>
    </source>
</evidence>
<dbReference type="GeneID" id="98176991"/>
<accession>A0ABQ0GE42</accession>
<dbReference type="SUPFAM" id="SSF48264">
    <property type="entry name" value="Cytochrome P450"/>
    <property type="match status" value="1"/>
</dbReference>
<proteinExistence type="inferred from homology"/>
<dbReference type="EMBL" id="BAAFSV010000003">
    <property type="protein sequence ID" value="GAB1316038.1"/>
    <property type="molecule type" value="Genomic_DNA"/>
</dbReference>
<keyword evidence="3 8" id="KW-0349">Heme</keyword>
<keyword evidence="9" id="KW-0812">Transmembrane</keyword>
<keyword evidence="7 8" id="KW-0503">Monooxygenase</keyword>
<dbReference type="InterPro" id="IPR036396">
    <property type="entry name" value="Cyt_P450_sf"/>
</dbReference>
<comment type="cofactor">
    <cofactor evidence="1">
        <name>heme</name>
        <dbReference type="ChEBI" id="CHEBI:30413"/>
    </cofactor>
</comment>
<evidence type="ECO:0000256" key="7">
    <source>
        <dbReference type="ARBA" id="ARBA00023033"/>
    </source>
</evidence>
<comment type="similarity">
    <text evidence="2 8">Belongs to the cytochrome P450 family.</text>
</comment>
<feature type="transmembrane region" description="Helical" evidence="9">
    <location>
        <begin position="66"/>
        <end position="83"/>
    </location>
</feature>
<keyword evidence="5 8" id="KW-0560">Oxidoreductase</keyword>
<keyword evidence="6 8" id="KW-0408">Iron</keyword>
<evidence type="ECO:0008006" key="12">
    <source>
        <dbReference type="Google" id="ProtNLM"/>
    </source>
</evidence>
<dbReference type="InterPro" id="IPR017972">
    <property type="entry name" value="Cyt_P450_CS"/>
</dbReference>
<evidence type="ECO:0000256" key="3">
    <source>
        <dbReference type="ARBA" id="ARBA00022617"/>
    </source>
</evidence>
<dbReference type="PRINTS" id="PR00463">
    <property type="entry name" value="EP450I"/>
</dbReference>
<dbReference type="InterPro" id="IPR050364">
    <property type="entry name" value="Cytochrome_P450_fung"/>
</dbReference>
<protein>
    <recommendedName>
        <fullName evidence="12">O-methylsterigmatocystin oxidoreductase</fullName>
    </recommendedName>
</protein>
<evidence type="ECO:0000256" key="6">
    <source>
        <dbReference type="ARBA" id="ARBA00023004"/>
    </source>
</evidence>
<sequence>MADSSSTLWGIIALALIGYLLHKLSSQKARRMLPPGPKPVPILGNINDFPPDGMAEYQHWIKHKDLYGGLSFVAVLGMTFVIVHDKKAAHELLDRIASKTSGRPTMIMANKLCGYGSTLACRGYDPGFRRSRKYLHQMIGTKTSSAKFRHFQEIEVKRQLIRALSEPEKWLDYYKTTAAATVLSMAYGYTIEPHKPDALVGLVEKMMVGFSLATVPMSWAVDIFPPLQYLPEKFPGATFQKTARKWRNLIQSAAYVPYRFVRRQMATHNHRQSYISGLVEALKQDENGKISSEDEEAIVWSAVSLYGAASDTTAITLTAFTLAMIKFEHVQRKAQEEIDRVVGTDRLPAFEDRENLPYIDALVKEATRWWPVVPMGFPHTVTEDLEFNGFFIPKGASVIPSIWWFLHDPEVYADPESFDPDRFLPPRNEPDPYTEVFGYGRRICPGRFFADSSLYLNMAQTLAAFNITKAVGKDGKEIGVDHVMPKPGILTHLTEFKFQVKPRSEKHADLIRQAEQQHPWEASDAGLLDSVEDIEV</sequence>
<dbReference type="Pfam" id="PF00067">
    <property type="entry name" value="p450"/>
    <property type="match status" value="1"/>
</dbReference>
<keyword evidence="4 8" id="KW-0479">Metal-binding</keyword>
<dbReference type="Proteomes" id="UP001628179">
    <property type="component" value="Unassembled WGS sequence"/>
</dbReference>
<dbReference type="InterPro" id="IPR001128">
    <property type="entry name" value="Cyt_P450"/>
</dbReference>
<dbReference type="InterPro" id="IPR002401">
    <property type="entry name" value="Cyt_P450_E_grp-I"/>
</dbReference>